<dbReference type="Pfam" id="PF13618">
    <property type="entry name" value="Gluconate_2-dh3"/>
    <property type="match status" value="1"/>
</dbReference>
<dbReference type="RefSeq" id="WP_053192175.1">
    <property type="nucleotide sequence ID" value="NZ_LJQD01000404.1"/>
</dbReference>
<dbReference type="AlphaFoldDB" id="A0A0P9N4M8"/>
<dbReference type="PATRIC" id="fig|264450.4.peg.1211"/>
<protein>
    <submittedName>
        <fullName evidence="1">Histidine kinase</fullName>
    </submittedName>
</protein>
<evidence type="ECO:0000313" key="1">
    <source>
        <dbReference type="EMBL" id="KPW92363.1"/>
    </source>
</evidence>
<gene>
    <name evidence="1" type="ORF">ALO79_200138</name>
</gene>
<organism evidence="1 2">
    <name type="scientific">Pseudomonas syringae pv. castaneae</name>
    <dbReference type="NCBI Taxonomy" id="264450"/>
    <lineage>
        <taxon>Bacteria</taxon>
        <taxon>Pseudomonadati</taxon>
        <taxon>Pseudomonadota</taxon>
        <taxon>Gammaproteobacteria</taxon>
        <taxon>Pseudomonadales</taxon>
        <taxon>Pseudomonadaceae</taxon>
        <taxon>Pseudomonas</taxon>
        <taxon>Pseudomonas syringae</taxon>
    </lineage>
</organism>
<reference evidence="1 2" key="1">
    <citation type="submission" date="2015-09" db="EMBL/GenBank/DDBJ databases">
        <title>Genome announcement of multiple Pseudomonas syringae strains.</title>
        <authorList>
            <person name="Thakur S."/>
            <person name="Wang P.W."/>
            <person name="Gong Y."/>
            <person name="Weir B.S."/>
            <person name="Guttman D.S."/>
        </authorList>
    </citation>
    <scope>NUCLEOTIDE SEQUENCE [LARGE SCALE GENOMIC DNA]</scope>
    <source>
        <strain evidence="1 2">ICMP9419</strain>
    </source>
</reference>
<keyword evidence="1" id="KW-0418">Kinase</keyword>
<comment type="caution">
    <text evidence="1">The sequence shown here is derived from an EMBL/GenBank/DDBJ whole genome shotgun (WGS) entry which is preliminary data.</text>
</comment>
<accession>A0A0P9N4M8</accession>
<sequence length="213" mass="23850">MKSRYPGYDVMQKRHGPSWNDATRSVIDQRLALPALPRFFNEAQWRTLQALCGCVLPQPDNREPVPVAAMVDDKLYKERGDGFIDTRLPPPAQAWCMGLAAIDAEALARQGVPFAQLSTQDQRSVITAIEQGSVMATAWKDLPSQLLFRSRLMHDIASAYYSHPTAWSEVGFGGPASPRGYVRLGPDRRDAWEAVELKDTQVVRITEANRNVR</sequence>
<evidence type="ECO:0000313" key="2">
    <source>
        <dbReference type="Proteomes" id="UP000050381"/>
    </source>
</evidence>
<dbReference type="GO" id="GO:0016301">
    <property type="term" value="F:kinase activity"/>
    <property type="evidence" value="ECO:0007669"/>
    <property type="project" value="UniProtKB-KW"/>
</dbReference>
<dbReference type="GeneID" id="55642827"/>
<name>A0A0P9N4M8_PSESX</name>
<proteinExistence type="predicted"/>
<dbReference type="InterPro" id="IPR027056">
    <property type="entry name" value="Gluconate_2DH_su3"/>
</dbReference>
<keyword evidence="1" id="KW-0808">Transferase</keyword>
<dbReference type="Proteomes" id="UP000050381">
    <property type="component" value="Unassembled WGS sequence"/>
</dbReference>
<dbReference type="EMBL" id="LJQD01000404">
    <property type="protein sequence ID" value="KPW92363.1"/>
    <property type="molecule type" value="Genomic_DNA"/>
</dbReference>